<accession>A0ABR0KH16</accession>
<name>A0ABR0KH16_9EURO</name>
<evidence type="ECO:0000256" key="7">
    <source>
        <dbReference type="ARBA" id="ARBA00023277"/>
    </source>
</evidence>
<evidence type="ECO:0000313" key="20">
    <source>
        <dbReference type="EMBL" id="KAK5096017.1"/>
    </source>
</evidence>
<evidence type="ECO:0000256" key="15">
    <source>
        <dbReference type="ARBA" id="ARBA00042025"/>
    </source>
</evidence>
<evidence type="ECO:0000256" key="8">
    <source>
        <dbReference type="ARBA" id="ARBA00023295"/>
    </source>
</evidence>
<evidence type="ECO:0000256" key="1">
    <source>
        <dbReference type="ARBA" id="ARBA00004613"/>
    </source>
</evidence>
<dbReference type="Gene3D" id="3.20.20.80">
    <property type="entry name" value="Glycosidases"/>
    <property type="match status" value="1"/>
</dbReference>
<keyword evidence="8 17" id="KW-0326">Glycosidase</keyword>
<dbReference type="InterPro" id="IPR017853">
    <property type="entry name" value="GH"/>
</dbReference>
<comment type="similarity">
    <text evidence="2 17">Belongs to the glycosyl hydrolase 5 (cellulase A) family.</text>
</comment>
<dbReference type="Proteomes" id="UP001345013">
    <property type="component" value="Unassembled WGS sequence"/>
</dbReference>
<keyword evidence="3" id="KW-0964">Secreted</keyword>
<comment type="caution">
    <text evidence="20">The sequence shown here is derived from an EMBL/GenBank/DDBJ whole genome shotgun (WGS) entry which is preliminary data.</text>
</comment>
<keyword evidence="21" id="KW-1185">Reference proteome</keyword>
<comment type="catalytic activity">
    <reaction evidence="11">
        <text>Random hydrolysis of (1-&gt;6)-linkages in (1-&gt;6)-beta-D-glucans.</text>
        <dbReference type="EC" id="3.2.1.75"/>
    </reaction>
</comment>
<evidence type="ECO:0000256" key="18">
    <source>
        <dbReference type="SAM" id="SignalP"/>
    </source>
</evidence>
<keyword evidence="5 17" id="KW-0378">Hydrolase</keyword>
<feature type="domain" description="Glycoside hydrolase family 5" evidence="19">
    <location>
        <begin position="108"/>
        <end position="400"/>
    </location>
</feature>
<evidence type="ECO:0000256" key="11">
    <source>
        <dbReference type="ARBA" id="ARBA00036633"/>
    </source>
</evidence>
<evidence type="ECO:0000256" key="6">
    <source>
        <dbReference type="ARBA" id="ARBA00023180"/>
    </source>
</evidence>
<reference evidence="20 21" key="1">
    <citation type="submission" date="2023-08" db="EMBL/GenBank/DDBJ databases">
        <title>Black Yeasts Isolated from many extreme environments.</title>
        <authorList>
            <person name="Coleine C."/>
            <person name="Stajich J.E."/>
            <person name="Selbmann L."/>
        </authorList>
    </citation>
    <scope>NUCLEOTIDE SEQUENCE [LARGE SCALE GENOMIC DNA]</scope>
    <source>
        <strain evidence="20 21">CCFEE 5885</strain>
    </source>
</reference>
<comment type="subcellular location">
    <subcellularLocation>
        <location evidence="1">Secreted</location>
    </subcellularLocation>
</comment>
<evidence type="ECO:0000256" key="13">
    <source>
        <dbReference type="ARBA" id="ARBA00038935"/>
    </source>
</evidence>
<gene>
    <name evidence="20" type="ORF">LTR24_002716</name>
</gene>
<evidence type="ECO:0000259" key="19">
    <source>
        <dbReference type="Pfam" id="PF00150"/>
    </source>
</evidence>
<proteinExistence type="inferred from homology"/>
<keyword evidence="6" id="KW-0325">Glycoprotein</keyword>
<dbReference type="SUPFAM" id="SSF51445">
    <property type="entry name" value="(Trans)glycosidases"/>
    <property type="match status" value="1"/>
</dbReference>
<evidence type="ECO:0000256" key="5">
    <source>
        <dbReference type="ARBA" id="ARBA00022801"/>
    </source>
</evidence>
<sequence>MRSVVASLLLALPLLASAWLPGEHKQIVSRDGIDLFNRSNLYEHGLTKRTRDLPKIGDQVKVRGVNLGSYFIVENWMSSTVFSGFGCKTSSEFDCVSSLNNQAKANSDFQGHWQSWISADDFTKMASLGLNTVRIPVGYWFLESIVDSSEHFPQGGEKYLDQAVQWAKDAGLYVIIELHGAPGAQATDPFTGQVNPSPGFFNTYNYDRACQWLEWITNKVHSNAAYSTVGMIGLVNEPVRIGDSRYPNAQSQTDSMREVYYPKAWTIIRNMEDSLNVAKDQQVHIQMMGKAWGSGDPNQYLPDQTFWHAAYDNHVYVKSSSAEVSHQGYLDYTCAENVSGNWPIIVGEWSLSVNSDVEHNSDWDPTNAANKDFYKKWFAAQVMAYEKGQSIGWTFWSWSTSGLNDPRWDFQKGVDAGIILSNIDDAYTIGACS</sequence>
<protein>
    <recommendedName>
        <fullName evidence="13">glucan endo-1,6-beta-glucosidase</fullName>
        <ecNumber evidence="13">3.2.1.75</ecNumber>
    </recommendedName>
    <alternativeName>
        <fullName evidence="15">Beta-1,6-glucanase B</fullName>
    </alternativeName>
    <alternativeName>
        <fullName evidence="14">Endo-1,6-beta-D-glucanase B</fullName>
    </alternativeName>
    <alternativeName>
        <fullName evidence="16">Endo-1,6-beta-glucanase B</fullName>
    </alternativeName>
</protein>
<comment type="function">
    <text evidence="12">Beta-glucanases participate in the metabolism of beta-glucan, the main structural component of the cell wall. Acts on lutean, pustulan and 1,6-oligo-beta-D-glucosides.</text>
</comment>
<dbReference type="EC" id="3.2.1.75" evidence="13"/>
<evidence type="ECO:0000256" key="9">
    <source>
        <dbReference type="ARBA" id="ARBA00023316"/>
    </source>
</evidence>
<dbReference type="EMBL" id="JAVRRG010000024">
    <property type="protein sequence ID" value="KAK5096017.1"/>
    <property type="molecule type" value="Genomic_DNA"/>
</dbReference>
<evidence type="ECO:0000256" key="4">
    <source>
        <dbReference type="ARBA" id="ARBA00022729"/>
    </source>
</evidence>
<feature type="signal peptide" evidence="18">
    <location>
        <begin position="1"/>
        <end position="18"/>
    </location>
</feature>
<dbReference type="PANTHER" id="PTHR31297:SF39">
    <property type="entry name" value="GLUCAN ENDO-1,6-BETA-GLUCOSIDASE B"/>
    <property type="match status" value="1"/>
</dbReference>
<keyword evidence="10" id="KW-0624">Polysaccharide degradation</keyword>
<evidence type="ECO:0000256" key="2">
    <source>
        <dbReference type="ARBA" id="ARBA00005641"/>
    </source>
</evidence>
<evidence type="ECO:0000313" key="21">
    <source>
        <dbReference type="Proteomes" id="UP001345013"/>
    </source>
</evidence>
<dbReference type="InterPro" id="IPR001547">
    <property type="entry name" value="Glyco_hydro_5"/>
</dbReference>
<evidence type="ECO:0000256" key="14">
    <source>
        <dbReference type="ARBA" id="ARBA00041472"/>
    </source>
</evidence>
<evidence type="ECO:0000256" key="12">
    <source>
        <dbReference type="ARBA" id="ARBA00037628"/>
    </source>
</evidence>
<dbReference type="InterPro" id="IPR050386">
    <property type="entry name" value="Glycosyl_hydrolase_5"/>
</dbReference>
<evidence type="ECO:0000256" key="16">
    <source>
        <dbReference type="ARBA" id="ARBA00043257"/>
    </source>
</evidence>
<keyword evidence="7" id="KW-0119">Carbohydrate metabolism</keyword>
<evidence type="ECO:0000256" key="3">
    <source>
        <dbReference type="ARBA" id="ARBA00022525"/>
    </source>
</evidence>
<feature type="chain" id="PRO_5047363213" description="glucan endo-1,6-beta-glucosidase" evidence="18">
    <location>
        <begin position="19"/>
        <end position="433"/>
    </location>
</feature>
<dbReference type="Pfam" id="PF00150">
    <property type="entry name" value="Cellulase"/>
    <property type="match status" value="1"/>
</dbReference>
<evidence type="ECO:0000256" key="17">
    <source>
        <dbReference type="RuleBase" id="RU361153"/>
    </source>
</evidence>
<evidence type="ECO:0000256" key="10">
    <source>
        <dbReference type="ARBA" id="ARBA00023326"/>
    </source>
</evidence>
<keyword evidence="4 18" id="KW-0732">Signal</keyword>
<dbReference type="PANTHER" id="PTHR31297">
    <property type="entry name" value="GLUCAN ENDO-1,6-BETA-GLUCOSIDASE B"/>
    <property type="match status" value="1"/>
</dbReference>
<organism evidence="20 21">
    <name type="scientific">Lithohypha guttulata</name>
    <dbReference type="NCBI Taxonomy" id="1690604"/>
    <lineage>
        <taxon>Eukaryota</taxon>
        <taxon>Fungi</taxon>
        <taxon>Dikarya</taxon>
        <taxon>Ascomycota</taxon>
        <taxon>Pezizomycotina</taxon>
        <taxon>Eurotiomycetes</taxon>
        <taxon>Chaetothyriomycetidae</taxon>
        <taxon>Chaetothyriales</taxon>
        <taxon>Trichomeriaceae</taxon>
        <taxon>Lithohypha</taxon>
    </lineage>
</organism>
<keyword evidence="9" id="KW-0961">Cell wall biogenesis/degradation</keyword>